<feature type="compositionally biased region" description="Basic residues" evidence="1">
    <location>
        <begin position="68"/>
        <end position="78"/>
    </location>
</feature>
<comment type="caution">
    <text evidence="2">The sequence shown here is derived from an EMBL/GenBank/DDBJ whole genome shotgun (WGS) entry which is preliminary data.</text>
</comment>
<proteinExistence type="predicted"/>
<keyword evidence="3" id="KW-1185">Reference proteome</keyword>
<dbReference type="AlphaFoldDB" id="A0A8T1X6E0"/>
<evidence type="ECO:0000256" key="1">
    <source>
        <dbReference type="SAM" id="MobiDB-lite"/>
    </source>
</evidence>
<dbReference type="EMBL" id="JAGDFL010000062">
    <property type="protein sequence ID" value="KAG7399120.1"/>
    <property type="molecule type" value="Genomic_DNA"/>
</dbReference>
<feature type="region of interest" description="Disordered" evidence="1">
    <location>
        <begin position="67"/>
        <end position="88"/>
    </location>
</feature>
<dbReference type="Proteomes" id="UP000693981">
    <property type="component" value="Unassembled WGS sequence"/>
</dbReference>
<organism evidence="2 3">
    <name type="scientific">Phytophthora boehmeriae</name>
    <dbReference type="NCBI Taxonomy" id="109152"/>
    <lineage>
        <taxon>Eukaryota</taxon>
        <taxon>Sar</taxon>
        <taxon>Stramenopiles</taxon>
        <taxon>Oomycota</taxon>
        <taxon>Peronosporomycetes</taxon>
        <taxon>Peronosporales</taxon>
        <taxon>Peronosporaceae</taxon>
        <taxon>Phytophthora</taxon>
    </lineage>
</organism>
<feature type="compositionally biased region" description="Basic and acidic residues" evidence="1">
    <location>
        <begin position="79"/>
        <end position="88"/>
    </location>
</feature>
<evidence type="ECO:0000313" key="3">
    <source>
        <dbReference type="Proteomes" id="UP000693981"/>
    </source>
</evidence>
<dbReference type="OrthoDB" id="431720at2759"/>
<gene>
    <name evidence="2" type="ORF">PHYBOEH_009698</name>
</gene>
<name>A0A8T1X6E0_9STRA</name>
<protein>
    <submittedName>
        <fullName evidence="2">Uncharacterized protein</fullName>
    </submittedName>
</protein>
<accession>A0A8T1X6E0</accession>
<sequence length="88" mass="10156">MVKGLTGDVGTITQMPADQDAAGLMSKRRIAFSAHQYFGACRIQRQVAQWLQIKRRLEKKYMEEYKNKIKKPSGRPKKQRDARVFTIG</sequence>
<evidence type="ECO:0000313" key="2">
    <source>
        <dbReference type="EMBL" id="KAG7399120.1"/>
    </source>
</evidence>
<reference evidence="2" key="1">
    <citation type="submission" date="2021-02" db="EMBL/GenBank/DDBJ databases">
        <authorList>
            <person name="Palmer J.M."/>
        </authorList>
    </citation>
    <scope>NUCLEOTIDE SEQUENCE</scope>
    <source>
        <strain evidence="2">SCRP23</strain>
    </source>
</reference>